<accession>A0A3D9GQA8</accession>
<feature type="transmembrane region" description="Helical" evidence="1">
    <location>
        <begin position="20"/>
        <end position="37"/>
    </location>
</feature>
<evidence type="ECO:0000256" key="1">
    <source>
        <dbReference type="SAM" id="Phobius"/>
    </source>
</evidence>
<dbReference type="RefSeq" id="WP_115818781.1">
    <property type="nucleotide sequence ID" value="NZ_CANKZP010000015.1"/>
</dbReference>
<dbReference type="OrthoDB" id="1447634at2"/>
<protein>
    <submittedName>
        <fullName evidence="2">Uncharacterized protein</fullName>
    </submittedName>
</protein>
<dbReference type="InterPro" id="IPR046077">
    <property type="entry name" value="DUF6095"/>
</dbReference>
<proteinExistence type="predicted"/>
<gene>
    <name evidence="2" type="ORF">DFQ10_110152</name>
</gene>
<dbReference type="AlphaFoldDB" id="A0A3D9GQA8"/>
<dbReference type="EMBL" id="QRDV01000010">
    <property type="protein sequence ID" value="RED38645.1"/>
    <property type="molecule type" value="Genomic_DNA"/>
</dbReference>
<keyword evidence="1" id="KW-0472">Membrane</keyword>
<name>A0A3D9GQA8_9FLAO</name>
<comment type="caution">
    <text evidence="2">The sequence shown here is derived from an EMBL/GenBank/DDBJ whole genome shotgun (WGS) entry which is preliminary data.</text>
</comment>
<organism evidence="2 3">
    <name type="scientific">Winogradskyella eximia</name>
    <dbReference type="NCBI Taxonomy" id="262006"/>
    <lineage>
        <taxon>Bacteria</taxon>
        <taxon>Pseudomonadati</taxon>
        <taxon>Bacteroidota</taxon>
        <taxon>Flavobacteriia</taxon>
        <taxon>Flavobacteriales</taxon>
        <taxon>Flavobacteriaceae</taxon>
        <taxon>Winogradskyella</taxon>
    </lineage>
</organism>
<keyword evidence="1" id="KW-1133">Transmembrane helix</keyword>
<feature type="transmembrane region" description="Helical" evidence="1">
    <location>
        <begin position="49"/>
        <end position="71"/>
    </location>
</feature>
<dbReference type="Pfam" id="PF19589">
    <property type="entry name" value="DUF6095"/>
    <property type="match status" value="1"/>
</dbReference>
<evidence type="ECO:0000313" key="2">
    <source>
        <dbReference type="EMBL" id="RED38645.1"/>
    </source>
</evidence>
<reference evidence="2 3" key="1">
    <citation type="submission" date="2018-07" db="EMBL/GenBank/DDBJ databases">
        <title>Genomic Encyclopedia of Type Strains, Phase III (KMG-III): the genomes of soil and plant-associated and newly described type strains.</title>
        <authorList>
            <person name="Whitman W."/>
        </authorList>
    </citation>
    <scope>NUCLEOTIDE SEQUENCE [LARGE SCALE GENOMIC DNA]</scope>
    <source>
        <strain evidence="2 3">CECT 7946</strain>
    </source>
</reference>
<keyword evidence="1" id="KW-0812">Transmembrane</keyword>
<keyword evidence="3" id="KW-1185">Reference proteome</keyword>
<dbReference type="Proteomes" id="UP000256980">
    <property type="component" value="Unassembled WGS sequence"/>
</dbReference>
<sequence>MDENNRTDKDILIKGIKRLGICLGLMFAGPTLLHLALDNQDKPLYVPLLILAFILCIAAIIFLFLGINTILDSMFKKKK</sequence>
<evidence type="ECO:0000313" key="3">
    <source>
        <dbReference type="Proteomes" id="UP000256980"/>
    </source>
</evidence>